<dbReference type="AlphaFoldDB" id="A0AAD7QJK1"/>
<accession>A0AAD7QJK1</accession>
<reference evidence="1 2" key="1">
    <citation type="journal article" date="2023" name="Science">
        <title>Elucidation of the pathway for biosynthesis of saponin adjuvants from the soapbark tree.</title>
        <authorList>
            <person name="Reed J."/>
            <person name="Orme A."/>
            <person name="El-Demerdash A."/>
            <person name="Owen C."/>
            <person name="Martin L.B.B."/>
            <person name="Misra R.C."/>
            <person name="Kikuchi S."/>
            <person name="Rejzek M."/>
            <person name="Martin A.C."/>
            <person name="Harkess A."/>
            <person name="Leebens-Mack J."/>
            <person name="Louveau T."/>
            <person name="Stephenson M.J."/>
            <person name="Osbourn A."/>
        </authorList>
    </citation>
    <scope>NUCLEOTIDE SEQUENCE [LARGE SCALE GENOMIC DNA]</scope>
    <source>
        <strain evidence="1">S10</strain>
    </source>
</reference>
<dbReference type="Proteomes" id="UP001163823">
    <property type="component" value="Chromosome 1"/>
</dbReference>
<evidence type="ECO:0000313" key="2">
    <source>
        <dbReference type="Proteomes" id="UP001163823"/>
    </source>
</evidence>
<evidence type="ECO:0000313" key="1">
    <source>
        <dbReference type="EMBL" id="KAJ7982607.1"/>
    </source>
</evidence>
<dbReference type="EMBL" id="JARAOO010000001">
    <property type="protein sequence ID" value="KAJ7982607.1"/>
    <property type="molecule type" value="Genomic_DNA"/>
</dbReference>
<comment type="caution">
    <text evidence="1">The sequence shown here is derived from an EMBL/GenBank/DDBJ whole genome shotgun (WGS) entry which is preliminary data.</text>
</comment>
<proteinExistence type="predicted"/>
<name>A0AAD7QJK1_QUISA</name>
<gene>
    <name evidence="1" type="ORF">O6P43_001710</name>
</gene>
<organism evidence="1 2">
    <name type="scientific">Quillaja saponaria</name>
    <name type="common">Soap bark tree</name>
    <dbReference type="NCBI Taxonomy" id="32244"/>
    <lineage>
        <taxon>Eukaryota</taxon>
        <taxon>Viridiplantae</taxon>
        <taxon>Streptophyta</taxon>
        <taxon>Embryophyta</taxon>
        <taxon>Tracheophyta</taxon>
        <taxon>Spermatophyta</taxon>
        <taxon>Magnoliopsida</taxon>
        <taxon>eudicotyledons</taxon>
        <taxon>Gunneridae</taxon>
        <taxon>Pentapetalae</taxon>
        <taxon>rosids</taxon>
        <taxon>fabids</taxon>
        <taxon>Fabales</taxon>
        <taxon>Quillajaceae</taxon>
        <taxon>Quillaja</taxon>
    </lineage>
</organism>
<sequence length="109" mass="12222">MVFFKEHETTHKTYLLIVSEEDEGSLGTCHAGKFAPQPSEVFVIEVEAITHEVNKQAIALIGNLIIGIITRNSFEKILSSKDHFTQLFELFGSYGVDSLALKDRVSTYM</sequence>
<keyword evidence="2" id="KW-1185">Reference proteome</keyword>
<dbReference type="KEGG" id="qsa:O6P43_001710"/>
<protein>
    <submittedName>
        <fullName evidence="1">Uncharacterized protein</fullName>
    </submittedName>
</protein>